<comment type="caution">
    <text evidence="2">The sequence shown here is derived from an EMBL/GenBank/DDBJ whole genome shotgun (WGS) entry which is preliminary data.</text>
</comment>
<feature type="signal peptide" evidence="1">
    <location>
        <begin position="1"/>
        <end position="20"/>
    </location>
</feature>
<feature type="chain" id="PRO_5042477421" evidence="1">
    <location>
        <begin position="21"/>
        <end position="476"/>
    </location>
</feature>
<evidence type="ECO:0000256" key="1">
    <source>
        <dbReference type="SAM" id="SignalP"/>
    </source>
</evidence>
<protein>
    <submittedName>
        <fullName evidence="2">Related to amine oxidase, flavin-containing superfamily</fullName>
    </submittedName>
</protein>
<dbReference type="AlphaFoldDB" id="A0AAI8Z9E2"/>
<accession>A0AAI8Z9E2</accession>
<proteinExistence type="predicted"/>
<dbReference type="InterPro" id="IPR036188">
    <property type="entry name" value="FAD/NAD-bd_sf"/>
</dbReference>
<sequence>MASLWSICKLLFALLHLASALSFRPATDSQTHHPQPEIIERDVAIIGGGSSGTYSAIRLQQQGHSVALIEKENRLGGHVNTFVDPPTGGTFDYGVIILVNVSIVRDYFQYLDTPLGKYTGFVPGMNTLYADFAAGASAPAPNDTLAEADAVPRYARLLQDQYPYLASGFHIPKPVPEELLIPYGDFLAQRNLSALAYTAWYIDEGVGNALAQPALYMLKYYNLLQVEGINYGFVNAGNNYQGLYDTALRKLGNATNAFLNSCIDRITRSTRGVEVQFTTPTGRKIVRAKKLVMTIPPLLSSLKPFFDLTPTETSLFGQYNSSYIWDAIVNNTGIPGTVEVQNRDPEAPDGIPALPAAYAFVPSPVGGVHATWYSSPHYLSDEQVKTDILQSVAQIQKAQKYSSAATPEIVEFHSHNPYELTVSLDAIKEGFYDKVNALQGQLNTYWTGAAWESHDSTAIWNFTEYEILPKLIQSLH</sequence>
<keyword evidence="3" id="KW-1185">Reference proteome</keyword>
<dbReference type="EMBL" id="CAVMBE010000141">
    <property type="protein sequence ID" value="CAK4034848.1"/>
    <property type="molecule type" value="Genomic_DNA"/>
</dbReference>
<organism evidence="2 3">
    <name type="scientific">Lecanosticta acicola</name>
    <dbReference type="NCBI Taxonomy" id="111012"/>
    <lineage>
        <taxon>Eukaryota</taxon>
        <taxon>Fungi</taxon>
        <taxon>Dikarya</taxon>
        <taxon>Ascomycota</taxon>
        <taxon>Pezizomycotina</taxon>
        <taxon>Dothideomycetes</taxon>
        <taxon>Dothideomycetidae</taxon>
        <taxon>Mycosphaerellales</taxon>
        <taxon>Mycosphaerellaceae</taxon>
        <taxon>Lecanosticta</taxon>
    </lineage>
</organism>
<dbReference type="Proteomes" id="UP001296104">
    <property type="component" value="Unassembled WGS sequence"/>
</dbReference>
<dbReference type="Gene3D" id="3.50.50.60">
    <property type="entry name" value="FAD/NAD(P)-binding domain"/>
    <property type="match status" value="1"/>
</dbReference>
<evidence type="ECO:0000313" key="2">
    <source>
        <dbReference type="EMBL" id="CAK4034848.1"/>
    </source>
</evidence>
<dbReference type="Gene3D" id="1.10.405.20">
    <property type="match status" value="1"/>
</dbReference>
<reference evidence="2" key="1">
    <citation type="submission" date="2023-11" db="EMBL/GenBank/DDBJ databases">
        <authorList>
            <person name="Alioto T."/>
            <person name="Alioto T."/>
            <person name="Gomez Garrido J."/>
        </authorList>
    </citation>
    <scope>NUCLEOTIDE SEQUENCE</scope>
</reference>
<name>A0AAI8Z9E2_9PEZI</name>
<dbReference type="PANTHER" id="PTHR43734:SF1">
    <property type="entry name" value="PHYTOENE DESATURASE"/>
    <property type="match status" value="1"/>
</dbReference>
<gene>
    <name evidence="2" type="ORF">LECACI_7A010006</name>
</gene>
<dbReference type="PANTHER" id="PTHR43734">
    <property type="entry name" value="PHYTOENE DESATURASE"/>
    <property type="match status" value="1"/>
</dbReference>
<dbReference type="SUPFAM" id="SSF51905">
    <property type="entry name" value="FAD/NAD(P)-binding domain"/>
    <property type="match status" value="1"/>
</dbReference>
<dbReference type="Pfam" id="PF13450">
    <property type="entry name" value="NAD_binding_8"/>
    <property type="match status" value="1"/>
</dbReference>
<evidence type="ECO:0000313" key="3">
    <source>
        <dbReference type="Proteomes" id="UP001296104"/>
    </source>
</evidence>
<keyword evidence="1" id="KW-0732">Signal</keyword>
<dbReference type="Gene3D" id="3.30.70.1990">
    <property type="match status" value="1"/>
</dbReference>